<dbReference type="InterPro" id="IPR005467">
    <property type="entry name" value="His_kinase_dom"/>
</dbReference>
<feature type="transmembrane region" description="Helical" evidence="11">
    <location>
        <begin position="355"/>
        <end position="375"/>
    </location>
</feature>
<dbReference type="PROSITE" id="PS50110">
    <property type="entry name" value="RESPONSE_REGULATORY"/>
    <property type="match status" value="1"/>
</dbReference>
<dbReference type="EC" id="2.7.13.3" evidence="3"/>
<evidence type="ECO:0000256" key="7">
    <source>
        <dbReference type="ARBA" id="ARBA00022777"/>
    </source>
</evidence>
<feature type="domain" description="Histidine kinase" evidence="12">
    <location>
        <begin position="435"/>
        <end position="653"/>
    </location>
</feature>
<feature type="transmembrane region" description="Helical" evidence="11">
    <location>
        <begin position="330"/>
        <end position="348"/>
    </location>
</feature>
<keyword evidence="7" id="KW-0418">Kinase</keyword>
<dbReference type="InterPro" id="IPR010559">
    <property type="entry name" value="Sig_transdc_His_kin_internal"/>
</dbReference>
<dbReference type="Pfam" id="PF07695">
    <property type="entry name" value="7TMR-DISM_7TM"/>
    <property type="match status" value="1"/>
</dbReference>
<evidence type="ECO:0000256" key="1">
    <source>
        <dbReference type="ARBA" id="ARBA00000085"/>
    </source>
</evidence>
<dbReference type="Gene3D" id="3.40.50.2300">
    <property type="match status" value="1"/>
</dbReference>
<dbReference type="Pfam" id="PF02518">
    <property type="entry name" value="HATPase_c"/>
    <property type="match status" value="2"/>
</dbReference>
<evidence type="ECO:0000256" key="8">
    <source>
        <dbReference type="ARBA" id="ARBA00022840"/>
    </source>
</evidence>
<proteinExistence type="predicted"/>
<dbReference type="EMBL" id="NMQW01000002">
    <property type="protein sequence ID" value="OXM87686.1"/>
    <property type="molecule type" value="Genomic_DNA"/>
</dbReference>
<keyword evidence="6" id="KW-0547">Nucleotide-binding</keyword>
<dbReference type="Gene3D" id="1.10.287.130">
    <property type="match status" value="1"/>
</dbReference>
<dbReference type="Gene3D" id="3.30.565.10">
    <property type="entry name" value="Histidine kinase-like ATPase, C-terminal domain"/>
    <property type="match status" value="2"/>
</dbReference>
<reference evidence="14 15" key="1">
    <citation type="submission" date="2017-07" db="EMBL/GenBank/DDBJ databases">
        <title>Genome sequencing and assembly of Paenibacillus rigui.</title>
        <authorList>
            <person name="Mayilraj S."/>
        </authorList>
    </citation>
    <scope>NUCLEOTIDE SEQUENCE [LARGE SCALE GENOMIC DNA]</scope>
    <source>
        <strain evidence="14 15">JCM 16352</strain>
    </source>
</reference>
<dbReference type="InterPro" id="IPR003594">
    <property type="entry name" value="HATPase_dom"/>
</dbReference>
<dbReference type="Pfam" id="PF06580">
    <property type="entry name" value="His_kinase"/>
    <property type="match status" value="1"/>
</dbReference>
<dbReference type="GO" id="GO:0005886">
    <property type="term" value="C:plasma membrane"/>
    <property type="evidence" value="ECO:0007669"/>
    <property type="project" value="UniProtKB-SubCell"/>
</dbReference>
<dbReference type="SMART" id="SM00388">
    <property type="entry name" value="HisKA"/>
    <property type="match status" value="1"/>
</dbReference>
<evidence type="ECO:0000256" key="9">
    <source>
        <dbReference type="ARBA" id="ARBA00023012"/>
    </source>
</evidence>
<dbReference type="AlphaFoldDB" id="A0A229UVX0"/>
<keyword evidence="8" id="KW-0067">ATP-binding</keyword>
<evidence type="ECO:0000256" key="2">
    <source>
        <dbReference type="ARBA" id="ARBA00004651"/>
    </source>
</evidence>
<evidence type="ECO:0000256" key="5">
    <source>
        <dbReference type="ARBA" id="ARBA00022679"/>
    </source>
</evidence>
<keyword evidence="5" id="KW-0808">Transferase</keyword>
<accession>A0A229UVX0</accession>
<evidence type="ECO:0000259" key="12">
    <source>
        <dbReference type="PROSITE" id="PS50109"/>
    </source>
</evidence>
<dbReference type="PROSITE" id="PS50109">
    <property type="entry name" value="HIS_KIN"/>
    <property type="match status" value="2"/>
</dbReference>
<dbReference type="InterPro" id="IPR004358">
    <property type="entry name" value="Sig_transdc_His_kin-like_C"/>
</dbReference>
<evidence type="ECO:0000313" key="15">
    <source>
        <dbReference type="Proteomes" id="UP000215509"/>
    </source>
</evidence>
<feature type="transmembrane region" description="Helical" evidence="11">
    <location>
        <begin position="241"/>
        <end position="263"/>
    </location>
</feature>
<evidence type="ECO:0000259" key="13">
    <source>
        <dbReference type="PROSITE" id="PS50110"/>
    </source>
</evidence>
<evidence type="ECO:0000313" key="14">
    <source>
        <dbReference type="EMBL" id="OXM87686.1"/>
    </source>
</evidence>
<comment type="subcellular location">
    <subcellularLocation>
        <location evidence="2">Cell membrane</location>
        <topology evidence="2">Multi-pass membrane protein</topology>
    </subcellularLocation>
</comment>
<name>A0A229UVX0_9BACL</name>
<evidence type="ECO:0000256" key="11">
    <source>
        <dbReference type="SAM" id="Phobius"/>
    </source>
</evidence>
<gene>
    <name evidence="14" type="ORF">CF651_00775</name>
</gene>
<feature type="domain" description="Response regulatory" evidence="13">
    <location>
        <begin position="685"/>
        <end position="802"/>
    </location>
</feature>
<evidence type="ECO:0000256" key="10">
    <source>
        <dbReference type="PROSITE-ProRule" id="PRU00169"/>
    </source>
</evidence>
<protein>
    <recommendedName>
        <fullName evidence="3">histidine kinase</fullName>
        <ecNumber evidence="3">2.7.13.3</ecNumber>
    </recommendedName>
</protein>
<dbReference type="InterPro" id="IPR001789">
    <property type="entry name" value="Sig_transdc_resp-reg_receiver"/>
</dbReference>
<sequence>MKKQRMLMLGMTIGFILMTVYFVFQWLHQQRHFPEARNGVMDARGWDFQQGGYLPLRGEWEFYSGQLLTPADFRDRKTLAEEKQWAAVPGNWNAMVQTDGVAGYGAGTYRLVVKLDQTDIYSLRAKKMRLSSKVFINGMDVGGNGRPSLTETDFIPSNLPFFGSEKAAAGDVEIIIQVASYSFINGGLVQAPEFGTNLVLAERRDQSRLTDMVLITTMFVFSLYFAGMFKLWHKEPYLMYFSLYCLMTGLFFCIDNEIVAATLLPSLSFVWLQKMIFWTVYLSFVFYALYIYRYLDEPDHRIFRWLRWIIYALCFIVLVTPNGWLSHLLAVNLILQSGIFITIFYALFRKRSKEVYRPLFIVLGVFFMIISWIFAQFRYELALDHPYFIMVTPLLLVFSQAFLSSDRLQRAFHRNEQLSKQLIAYDRQKDEFLAKTSHELRTPLHGIINLSQTLLDDRSTALSPPHRDNIRLLNLVGRRLAGLIHDILDMSLIKQGKLSIRLTPVDFRMSVRFVQEMLSITPRNSQVIIVDKLPDDLPLVYADENRLRQILYNLLENGLKYTKQGTVTLSAVVEGSSLAVSVTDTGHGIPEDVQERLFRPFEQGEQADGDVQNGIGLGLSITKQLVELQGGRLDMKSEIGKGSRFTFTIPIAESIEVVTQTAADNKPSQQLELTMEQSGDNSEFTVLLVDDEWSNLKILVDTLSGMNLGYIAVQSGSEALERLQRSPKPDLVLLDLMMPGISGLEICRSIRSSHSLSELPVLMLTASGQWSDMSASFDAGANDILQKPFELAELRARVQSLLAMKRSSEQAIRREMDFLQAQITPHFLYNSMNALVGLSYINIDKLRETIHHLTVYLRAKFTFVFQEQLVPFERELELVKAYLAIEQLRFGSRLQVEYLLDGEIDCMLPPLTLQPLVENAVRHGIGPKPEGGTIRIIARYREQRVEFLVEDNGVGMDEEKSNRRGHNQGNGVGLSNVNRRLHMIFGQTLDLTSVPGQGTQIRFSLPGDKNA</sequence>
<dbReference type="SMART" id="SM00448">
    <property type="entry name" value="REC"/>
    <property type="match status" value="1"/>
</dbReference>
<dbReference type="OrthoDB" id="9809348at2"/>
<dbReference type="SUPFAM" id="SSF52172">
    <property type="entry name" value="CheY-like"/>
    <property type="match status" value="1"/>
</dbReference>
<dbReference type="InterPro" id="IPR011006">
    <property type="entry name" value="CheY-like_superfamily"/>
</dbReference>
<dbReference type="InterPro" id="IPR036097">
    <property type="entry name" value="HisK_dim/P_sf"/>
</dbReference>
<feature type="domain" description="Histidine kinase" evidence="12">
    <location>
        <begin position="913"/>
        <end position="1009"/>
    </location>
</feature>
<keyword evidence="9" id="KW-0902">Two-component regulatory system</keyword>
<dbReference type="SMART" id="SM00387">
    <property type="entry name" value="HATPase_c"/>
    <property type="match status" value="2"/>
</dbReference>
<dbReference type="Pfam" id="PF00072">
    <property type="entry name" value="Response_reg"/>
    <property type="match status" value="1"/>
</dbReference>
<dbReference type="FunFam" id="3.30.565.10:FF:000006">
    <property type="entry name" value="Sensor histidine kinase WalK"/>
    <property type="match status" value="1"/>
</dbReference>
<dbReference type="PANTHER" id="PTHR43047">
    <property type="entry name" value="TWO-COMPONENT HISTIDINE PROTEIN KINASE"/>
    <property type="match status" value="1"/>
</dbReference>
<dbReference type="Proteomes" id="UP000215509">
    <property type="component" value="Unassembled WGS sequence"/>
</dbReference>
<feature type="transmembrane region" description="Helical" evidence="11">
    <location>
        <begin position="7"/>
        <end position="27"/>
    </location>
</feature>
<comment type="catalytic activity">
    <reaction evidence="1">
        <text>ATP + protein L-histidine = ADP + protein N-phospho-L-histidine.</text>
        <dbReference type="EC" id="2.7.13.3"/>
    </reaction>
</comment>
<dbReference type="GO" id="GO:0009927">
    <property type="term" value="F:histidine phosphotransfer kinase activity"/>
    <property type="evidence" value="ECO:0007669"/>
    <property type="project" value="TreeGrafter"/>
</dbReference>
<feature type="transmembrane region" description="Helical" evidence="11">
    <location>
        <begin position="212"/>
        <end position="229"/>
    </location>
</feature>
<dbReference type="CDD" id="cd16922">
    <property type="entry name" value="HATPase_EvgS-ArcB-TorS-like"/>
    <property type="match status" value="1"/>
</dbReference>
<dbReference type="InterPro" id="IPR003661">
    <property type="entry name" value="HisK_dim/P_dom"/>
</dbReference>
<dbReference type="InterPro" id="IPR036890">
    <property type="entry name" value="HATPase_C_sf"/>
</dbReference>
<feature type="modified residue" description="4-aspartylphosphate" evidence="10">
    <location>
        <position position="735"/>
    </location>
</feature>
<evidence type="ECO:0000256" key="6">
    <source>
        <dbReference type="ARBA" id="ARBA00022741"/>
    </source>
</evidence>
<organism evidence="14 15">
    <name type="scientific">Paenibacillus rigui</name>
    <dbReference type="NCBI Taxonomy" id="554312"/>
    <lineage>
        <taxon>Bacteria</taxon>
        <taxon>Bacillati</taxon>
        <taxon>Bacillota</taxon>
        <taxon>Bacilli</taxon>
        <taxon>Bacillales</taxon>
        <taxon>Paenibacillaceae</taxon>
        <taxon>Paenibacillus</taxon>
    </lineage>
</organism>
<dbReference type="Pfam" id="PF00512">
    <property type="entry name" value="HisKA"/>
    <property type="match status" value="1"/>
</dbReference>
<dbReference type="GO" id="GO:0005524">
    <property type="term" value="F:ATP binding"/>
    <property type="evidence" value="ECO:0007669"/>
    <property type="project" value="UniProtKB-KW"/>
</dbReference>
<dbReference type="PRINTS" id="PR00344">
    <property type="entry name" value="BCTRLSENSOR"/>
</dbReference>
<dbReference type="InterPro" id="IPR011623">
    <property type="entry name" value="7TMR_DISM_rcpt_extracell_dom1"/>
</dbReference>
<evidence type="ECO:0000256" key="3">
    <source>
        <dbReference type="ARBA" id="ARBA00012438"/>
    </source>
</evidence>
<feature type="transmembrane region" description="Helical" evidence="11">
    <location>
        <begin position="305"/>
        <end position="324"/>
    </location>
</feature>
<keyword evidence="11" id="KW-0812">Transmembrane</keyword>
<dbReference type="SUPFAM" id="SSF55874">
    <property type="entry name" value="ATPase domain of HSP90 chaperone/DNA topoisomerase II/histidine kinase"/>
    <property type="match status" value="2"/>
</dbReference>
<keyword evidence="4 10" id="KW-0597">Phosphoprotein</keyword>
<dbReference type="PANTHER" id="PTHR43047:SF72">
    <property type="entry name" value="OSMOSENSING HISTIDINE PROTEIN KINASE SLN1"/>
    <property type="match status" value="1"/>
</dbReference>
<dbReference type="CDD" id="cd00082">
    <property type="entry name" value="HisKA"/>
    <property type="match status" value="1"/>
</dbReference>
<dbReference type="Gene3D" id="2.60.120.260">
    <property type="entry name" value="Galactose-binding domain-like"/>
    <property type="match status" value="1"/>
</dbReference>
<dbReference type="SUPFAM" id="SSF47384">
    <property type="entry name" value="Homodimeric domain of signal transducing histidine kinase"/>
    <property type="match status" value="1"/>
</dbReference>
<keyword evidence="11" id="KW-0472">Membrane</keyword>
<dbReference type="RefSeq" id="WP_094012936.1">
    <property type="nucleotide sequence ID" value="NZ_NMQW01000002.1"/>
</dbReference>
<dbReference type="GO" id="GO:0000155">
    <property type="term" value="F:phosphorelay sensor kinase activity"/>
    <property type="evidence" value="ECO:0007669"/>
    <property type="project" value="InterPro"/>
</dbReference>
<feature type="transmembrane region" description="Helical" evidence="11">
    <location>
        <begin position="275"/>
        <end position="293"/>
    </location>
</feature>
<keyword evidence="15" id="KW-1185">Reference proteome</keyword>
<comment type="caution">
    <text evidence="14">The sequence shown here is derived from an EMBL/GenBank/DDBJ whole genome shotgun (WGS) entry which is preliminary data.</text>
</comment>
<evidence type="ECO:0000256" key="4">
    <source>
        <dbReference type="ARBA" id="ARBA00022553"/>
    </source>
</evidence>
<keyword evidence="11" id="KW-1133">Transmembrane helix</keyword>